<dbReference type="InterPro" id="IPR032466">
    <property type="entry name" value="Metal_Hydrolase"/>
</dbReference>
<sequence>MTDQDTSHTAACHLDEQRLTAALRAAAKDASCVSLLRGALLHFVADPADAMLSEAVSSDGNDKQDSNQGNSNSRASDMAATLARAVEHYTDALLVMHAGHVVAVGDHRSLVRHEAVGELMRLSPPRNVEGLMMPGFIDTHVHFPQLDIIASYGHCLIDWLNTYTFPAEQRFADPAHAAEVADAFLDALLCHGSTSAQVFATSHATSADALFRAARARDMRVHAGRVMMDRNAPPALLDSGVTALKDDERLIADWHGRDRLGYVLTPRFAPTSTPEQLKAAGQLLKSQPDLHLQTHLAENLDEVKWVAELFPDARDYLAVYEDVGLSHERTTFAHGIHLDDGMRQRIADQGASIAFCPTSNLFLGSGLFDRASARAMGMNISIATDVGGGSSLCELESLKAAYQIGQLHGAVAHDVAGLESRANQPLTPWQGFYQLTLGNARAMRLQDKVGNLRPGMEADVIVLDPAATPLLARRTRWGQSSQVSLQEVLFALMMLGDDRVIREVHVAGQCRKLHGLMLSASSETPSREPAAALMP</sequence>
<evidence type="ECO:0000256" key="8">
    <source>
        <dbReference type="RuleBase" id="RU366009"/>
    </source>
</evidence>
<dbReference type="GO" id="GO:0008892">
    <property type="term" value="F:guanine deaminase activity"/>
    <property type="evidence" value="ECO:0007669"/>
    <property type="project" value="UniProtKB-EC"/>
</dbReference>
<dbReference type="InterPro" id="IPR051607">
    <property type="entry name" value="Metallo-dep_hydrolases"/>
</dbReference>
<dbReference type="EC" id="3.5.4.3" evidence="3 7"/>
<reference evidence="12" key="1">
    <citation type="submission" date="2023-07" db="EMBL/GenBank/DDBJ databases">
        <title>Genome-based characterization of strain KMM 296 and proposal for reclassification of Cobetia litoralis and Cobetia pacifica, and emended description of the species Cobetia amphilecti and Cobetia marina.</title>
        <authorList>
            <person name="Balabanova L."/>
            <person name="Nedashkovskaya O."/>
        </authorList>
    </citation>
    <scope>NUCLEOTIDE SEQUENCE [LARGE SCALE GENOMIC DNA]</scope>
    <source>
        <strain evidence="12">NRIC 0815</strain>
    </source>
</reference>
<dbReference type="NCBIfam" id="NF006679">
    <property type="entry name" value="PRK09228.1"/>
    <property type="match status" value="1"/>
</dbReference>
<evidence type="ECO:0000256" key="3">
    <source>
        <dbReference type="ARBA" id="ARBA00012781"/>
    </source>
</evidence>
<comment type="catalytic activity">
    <reaction evidence="8">
        <text>guanine + H2O + H(+) = xanthine + NH4(+)</text>
        <dbReference type="Rhea" id="RHEA:14665"/>
        <dbReference type="ChEBI" id="CHEBI:15377"/>
        <dbReference type="ChEBI" id="CHEBI:15378"/>
        <dbReference type="ChEBI" id="CHEBI:16235"/>
        <dbReference type="ChEBI" id="CHEBI:17712"/>
        <dbReference type="ChEBI" id="CHEBI:28938"/>
        <dbReference type="EC" id="3.5.4.3"/>
    </reaction>
</comment>
<comment type="pathway">
    <text evidence="1 8">Purine metabolism; guanine degradation; xanthine from guanine: step 1/1.</text>
</comment>
<dbReference type="SUPFAM" id="SSF51338">
    <property type="entry name" value="Composite domain of metallo-dependent hydrolases"/>
    <property type="match status" value="2"/>
</dbReference>
<evidence type="ECO:0000256" key="7">
    <source>
        <dbReference type="NCBIfam" id="TIGR02967"/>
    </source>
</evidence>
<evidence type="ECO:0000256" key="1">
    <source>
        <dbReference type="ARBA" id="ARBA00004984"/>
    </source>
</evidence>
<dbReference type="InterPro" id="IPR011059">
    <property type="entry name" value="Metal-dep_hydrolase_composite"/>
</dbReference>
<organism evidence="11 12">
    <name type="scientific">Cobetia amphilecti</name>
    <dbReference type="NCBI Taxonomy" id="1055104"/>
    <lineage>
        <taxon>Bacteria</taxon>
        <taxon>Pseudomonadati</taxon>
        <taxon>Pseudomonadota</taxon>
        <taxon>Gammaproteobacteria</taxon>
        <taxon>Oceanospirillales</taxon>
        <taxon>Halomonadaceae</taxon>
        <taxon>Cobetia</taxon>
    </lineage>
</organism>
<comment type="function">
    <text evidence="8">Catalyzes the hydrolytic deamination of guanine, producing xanthine and ammonia.</text>
</comment>
<feature type="compositionally biased region" description="Polar residues" evidence="9">
    <location>
        <begin position="66"/>
        <end position="75"/>
    </location>
</feature>
<evidence type="ECO:0000256" key="5">
    <source>
        <dbReference type="ARBA" id="ARBA00022801"/>
    </source>
</evidence>
<proteinExistence type="inferred from homology"/>
<keyword evidence="5 8" id="KW-0378">Hydrolase</keyword>
<accession>A0ABT6UJM9</accession>
<dbReference type="RefSeq" id="WP_284726115.1">
    <property type="nucleotide sequence ID" value="NZ_JASCSA010000001.1"/>
</dbReference>
<keyword evidence="6 8" id="KW-0862">Zinc</keyword>
<evidence type="ECO:0000313" key="12">
    <source>
        <dbReference type="Proteomes" id="UP001229025"/>
    </source>
</evidence>
<dbReference type="Proteomes" id="UP001229025">
    <property type="component" value="Unassembled WGS sequence"/>
</dbReference>
<gene>
    <name evidence="11" type="primary">guaD</name>
    <name evidence="11" type="ORF">QLT01_01025</name>
</gene>
<feature type="domain" description="Amidohydrolase-related" evidence="10">
    <location>
        <begin position="132"/>
        <end position="508"/>
    </location>
</feature>
<dbReference type="NCBIfam" id="TIGR02967">
    <property type="entry name" value="guan_deamin"/>
    <property type="match status" value="1"/>
</dbReference>
<evidence type="ECO:0000256" key="6">
    <source>
        <dbReference type="ARBA" id="ARBA00022833"/>
    </source>
</evidence>
<dbReference type="PANTHER" id="PTHR11271">
    <property type="entry name" value="GUANINE DEAMINASE"/>
    <property type="match status" value="1"/>
</dbReference>
<evidence type="ECO:0000256" key="9">
    <source>
        <dbReference type="SAM" id="MobiDB-lite"/>
    </source>
</evidence>
<comment type="cofactor">
    <cofactor evidence="8">
        <name>Zn(2+)</name>
        <dbReference type="ChEBI" id="CHEBI:29105"/>
    </cofactor>
    <text evidence="8">Binds 1 zinc ion per subunit.</text>
</comment>
<evidence type="ECO:0000259" key="10">
    <source>
        <dbReference type="Pfam" id="PF01979"/>
    </source>
</evidence>
<evidence type="ECO:0000313" key="11">
    <source>
        <dbReference type="EMBL" id="MDI5882933.1"/>
    </source>
</evidence>
<dbReference type="SUPFAM" id="SSF51556">
    <property type="entry name" value="Metallo-dependent hydrolases"/>
    <property type="match status" value="1"/>
</dbReference>
<feature type="region of interest" description="Disordered" evidence="9">
    <location>
        <begin position="55"/>
        <end position="76"/>
    </location>
</feature>
<dbReference type="InterPro" id="IPR014311">
    <property type="entry name" value="Guanine_deaminase"/>
</dbReference>
<comment type="similarity">
    <text evidence="2 8">Belongs to the metallo-dependent hydrolases superfamily. ATZ/TRZ family.</text>
</comment>
<name>A0ABT6UJM9_9GAMM</name>
<dbReference type="EMBL" id="JASCSA010000001">
    <property type="protein sequence ID" value="MDI5882933.1"/>
    <property type="molecule type" value="Genomic_DNA"/>
</dbReference>
<dbReference type="Pfam" id="PF01979">
    <property type="entry name" value="Amidohydro_1"/>
    <property type="match status" value="1"/>
</dbReference>
<evidence type="ECO:0000256" key="4">
    <source>
        <dbReference type="ARBA" id="ARBA00022723"/>
    </source>
</evidence>
<dbReference type="Gene3D" id="2.30.40.10">
    <property type="entry name" value="Urease, subunit C, domain 1"/>
    <property type="match status" value="1"/>
</dbReference>
<dbReference type="Gene3D" id="3.20.20.140">
    <property type="entry name" value="Metal-dependent hydrolases"/>
    <property type="match status" value="1"/>
</dbReference>
<dbReference type="InterPro" id="IPR006680">
    <property type="entry name" value="Amidohydro-rel"/>
</dbReference>
<dbReference type="PANTHER" id="PTHR11271:SF6">
    <property type="entry name" value="GUANINE DEAMINASE"/>
    <property type="match status" value="1"/>
</dbReference>
<keyword evidence="4 8" id="KW-0479">Metal-binding</keyword>
<comment type="caution">
    <text evidence="11">The sequence shown here is derived from an EMBL/GenBank/DDBJ whole genome shotgun (WGS) entry which is preliminary data.</text>
</comment>
<evidence type="ECO:0000256" key="2">
    <source>
        <dbReference type="ARBA" id="ARBA00006745"/>
    </source>
</evidence>
<keyword evidence="12" id="KW-1185">Reference proteome</keyword>
<protein>
    <recommendedName>
        <fullName evidence="3 7">Guanine deaminase</fullName>
        <shortName evidence="8">Guanase</shortName>
        <ecNumber evidence="3 7">3.5.4.3</ecNumber>
    </recommendedName>
    <alternativeName>
        <fullName evidence="8">Guanine aminohydrolase</fullName>
    </alternativeName>
</protein>